<proteinExistence type="predicted"/>
<evidence type="ECO:0000256" key="1">
    <source>
        <dbReference type="SAM" id="Coils"/>
    </source>
</evidence>
<accession>A0ABR2IB66</accession>
<keyword evidence="1" id="KW-0175">Coiled coil</keyword>
<dbReference type="EMBL" id="JAPFFF010000018">
    <property type="protein sequence ID" value="KAK8860253.1"/>
    <property type="molecule type" value="Genomic_DNA"/>
</dbReference>
<sequence>MQTFSLTAIQSKSALQKKKAYKPLNELARSSSSLEAPGPFTKNINQLKKSVNYYETKNKEIQETIDLLNGAMETMDERRQLFKLFDRDLNTIYDRLDQRFTELFDTENIIKSFRQAPEGKTTLDKVQTLPTKEIDRKQLLNINQELVQMALAQERQMVVMKMRLRLCHDHRDLSRLRRILNKLQGGGSDYREDEEITAQLKKSIHHLKFAIAQERERIRLLQLDGMEEHEAATIIQKQVRGFLYRIKNCSKPKQITSTPINEEEERNENLQEEEENGDHPRPAEAPAPAANDSEN</sequence>
<comment type="caution">
    <text evidence="3">The sequence shown here is derived from an EMBL/GenBank/DDBJ whole genome shotgun (WGS) entry which is preliminary data.</text>
</comment>
<evidence type="ECO:0000313" key="3">
    <source>
        <dbReference type="EMBL" id="KAK8860253.1"/>
    </source>
</evidence>
<keyword evidence="4" id="KW-1185">Reference proteome</keyword>
<dbReference type="PROSITE" id="PS50096">
    <property type="entry name" value="IQ"/>
    <property type="match status" value="1"/>
</dbReference>
<feature type="region of interest" description="Disordered" evidence="2">
    <location>
        <begin position="254"/>
        <end position="295"/>
    </location>
</feature>
<evidence type="ECO:0000256" key="2">
    <source>
        <dbReference type="SAM" id="MobiDB-lite"/>
    </source>
</evidence>
<dbReference type="Proteomes" id="UP001470230">
    <property type="component" value="Unassembled WGS sequence"/>
</dbReference>
<feature type="compositionally biased region" description="Low complexity" evidence="2">
    <location>
        <begin position="284"/>
        <end position="295"/>
    </location>
</feature>
<organism evidence="3 4">
    <name type="scientific">Tritrichomonas musculus</name>
    <dbReference type="NCBI Taxonomy" id="1915356"/>
    <lineage>
        <taxon>Eukaryota</taxon>
        <taxon>Metamonada</taxon>
        <taxon>Parabasalia</taxon>
        <taxon>Tritrichomonadida</taxon>
        <taxon>Tritrichomonadidae</taxon>
        <taxon>Tritrichomonas</taxon>
    </lineage>
</organism>
<protein>
    <recommendedName>
        <fullName evidence="5">IQ calmodulin-binding motif family protein</fullName>
    </recommendedName>
</protein>
<evidence type="ECO:0008006" key="5">
    <source>
        <dbReference type="Google" id="ProtNLM"/>
    </source>
</evidence>
<reference evidence="3 4" key="1">
    <citation type="submission" date="2024-04" db="EMBL/GenBank/DDBJ databases">
        <title>Tritrichomonas musculus Genome.</title>
        <authorList>
            <person name="Alves-Ferreira E."/>
            <person name="Grigg M."/>
            <person name="Lorenzi H."/>
            <person name="Galac M."/>
        </authorList>
    </citation>
    <scope>NUCLEOTIDE SEQUENCE [LARGE SCALE GENOMIC DNA]</scope>
    <source>
        <strain evidence="3 4">EAF2021</strain>
    </source>
</reference>
<gene>
    <name evidence="3" type="ORF">M9Y10_011918</name>
</gene>
<feature type="coiled-coil region" evidence="1">
    <location>
        <begin position="44"/>
        <end position="78"/>
    </location>
</feature>
<feature type="compositionally biased region" description="Acidic residues" evidence="2">
    <location>
        <begin position="261"/>
        <end position="276"/>
    </location>
</feature>
<name>A0ABR2IB66_9EUKA</name>
<evidence type="ECO:0000313" key="4">
    <source>
        <dbReference type="Proteomes" id="UP001470230"/>
    </source>
</evidence>